<feature type="compositionally biased region" description="Basic and acidic residues" evidence="1">
    <location>
        <begin position="66"/>
        <end position="80"/>
    </location>
</feature>
<evidence type="ECO:0000313" key="3">
    <source>
        <dbReference type="Proteomes" id="UP000198804"/>
    </source>
</evidence>
<protein>
    <recommendedName>
        <fullName evidence="4">(2Fe-2S) ferredoxin domain-containing protein</fullName>
    </recommendedName>
</protein>
<accession>A0A1I3Y8B1</accession>
<dbReference type="EMBL" id="FOSV01000001">
    <property type="protein sequence ID" value="SFK28012.1"/>
    <property type="molecule type" value="Genomic_DNA"/>
</dbReference>
<sequence length="150" mass="15828">MGRRQEPRGPIRTAQDFTAKAPEAVPAKARTAKAGFAEVVLVCGKCAKRQGVDRKRLGRVLKRAAGRPEGEAVLRPDARQQARQKTRKVKIVETGCLGPCPKRMLTVATAASLARGRVVLLDPGLDAVCAASLSLDAPARPAPDSPDADG</sequence>
<evidence type="ECO:0000313" key="2">
    <source>
        <dbReference type="EMBL" id="SFK28012.1"/>
    </source>
</evidence>
<organism evidence="2 3">
    <name type="scientific">Methylorubrum salsuginis</name>
    <dbReference type="NCBI Taxonomy" id="414703"/>
    <lineage>
        <taxon>Bacteria</taxon>
        <taxon>Pseudomonadati</taxon>
        <taxon>Pseudomonadota</taxon>
        <taxon>Alphaproteobacteria</taxon>
        <taxon>Hyphomicrobiales</taxon>
        <taxon>Methylobacteriaceae</taxon>
        <taxon>Methylorubrum</taxon>
    </lineage>
</organism>
<dbReference type="STRING" id="414703.SAMN04488125_10185"/>
<dbReference type="Proteomes" id="UP000198804">
    <property type="component" value="Unassembled WGS sequence"/>
</dbReference>
<dbReference type="AlphaFoldDB" id="A0A1I3Y8B1"/>
<feature type="region of interest" description="Disordered" evidence="1">
    <location>
        <begin position="65"/>
        <end position="86"/>
    </location>
</feature>
<proteinExistence type="predicted"/>
<name>A0A1I3Y8B1_9HYPH</name>
<gene>
    <name evidence="2" type="ORF">SAMN04488125_10185</name>
</gene>
<keyword evidence="3" id="KW-1185">Reference proteome</keyword>
<reference evidence="3" key="1">
    <citation type="submission" date="2016-10" db="EMBL/GenBank/DDBJ databases">
        <authorList>
            <person name="Varghese N."/>
            <person name="Submissions S."/>
        </authorList>
    </citation>
    <scope>NUCLEOTIDE SEQUENCE [LARGE SCALE GENOMIC DNA]</scope>
    <source>
        <strain evidence="3">CGMCC 1.6474</strain>
    </source>
</reference>
<evidence type="ECO:0008006" key="4">
    <source>
        <dbReference type="Google" id="ProtNLM"/>
    </source>
</evidence>
<evidence type="ECO:0000256" key="1">
    <source>
        <dbReference type="SAM" id="MobiDB-lite"/>
    </source>
</evidence>
<dbReference type="RefSeq" id="WP_207549409.1">
    <property type="nucleotide sequence ID" value="NZ_FOSV01000001.1"/>
</dbReference>